<protein>
    <submittedName>
        <fullName evidence="1">Uncharacterized protein</fullName>
    </submittedName>
</protein>
<reference evidence="1 2" key="1">
    <citation type="submission" date="2015-12" db="EMBL/GenBank/DDBJ databases">
        <title>The genome of Folsomia candida.</title>
        <authorList>
            <person name="Faddeeva A."/>
            <person name="Derks M.F."/>
            <person name="Anvar Y."/>
            <person name="Smit S."/>
            <person name="Van Straalen N."/>
            <person name="Roelofs D."/>
        </authorList>
    </citation>
    <scope>NUCLEOTIDE SEQUENCE [LARGE SCALE GENOMIC DNA]</scope>
    <source>
        <strain evidence="1 2">VU population</strain>
        <tissue evidence="1">Whole body</tissue>
    </source>
</reference>
<dbReference type="Proteomes" id="UP000198287">
    <property type="component" value="Unassembled WGS sequence"/>
</dbReference>
<sequence length="202" mass="22176">MCPSRWGDIQVYRSSASTATYFLECEVTIRITGFNMPPGVRLNCLSYYRIAIPMGNAERCIAARPWDTYCGWPGDARPCCEGLPCLANKCSATHCVQNLQPCNNANECCWQQSFCRGGICQGCLQAAEQFPNKQNGCFQDSDCCGGGECIRRKYICTLPPDGCLGREEGCFFSPRSCCDGLTCAIREGGGLSAWYKCGIPEE</sequence>
<comment type="caution">
    <text evidence="1">The sequence shown here is derived from an EMBL/GenBank/DDBJ whole genome shotgun (WGS) entry which is preliminary data.</text>
</comment>
<dbReference type="EMBL" id="LNIX01000012">
    <property type="protein sequence ID" value="OXA47895.1"/>
    <property type="molecule type" value="Genomic_DNA"/>
</dbReference>
<gene>
    <name evidence="1" type="ORF">Fcan01_17323</name>
</gene>
<evidence type="ECO:0000313" key="2">
    <source>
        <dbReference type="Proteomes" id="UP000198287"/>
    </source>
</evidence>
<evidence type="ECO:0000313" key="1">
    <source>
        <dbReference type="EMBL" id="OXA47895.1"/>
    </source>
</evidence>
<keyword evidence="2" id="KW-1185">Reference proteome</keyword>
<organism evidence="1 2">
    <name type="scientific">Folsomia candida</name>
    <name type="common">Springtail</name>
    <dbReference type="NCBI Taxonomy" id="158441"/>
    <lineage>
        <taxon>Eukaryota</taxon>
        <taxon>Metazoa</taxon>
        <taxon>Ecdysozoa</taxon>
        <taxon>Arthropoda</taxon>
        <taxon>Hexapoda</taxon>
        <taxon>Collembola</taxon>
        <taxon>Entomobryomorpha</taxon>
        <taxon>Isotomoidea</taxon>
        <taxon>Isotomidae</taxon>
        <taxon>Proisotominae</taxon>
        <taxon>Folsomia</taxon>
    </lineage>
</organism>
<accession>A0A226DQU4</accession>
<dbReference type="AlphaFoldDB" id="A0A226DQU4"/>
<proteinExistence type="predicted"/>
<name>A0A226DQU4_FOLCA</name>